<comment type="caution">
    <text evidence="1">The sequence shown here is derived from an EMBL/GenBank/DDBJ whole genome shotgun (WGS) entry which is preliminary data.</text>
</comment>
<organism evidence="1 2">
    <name type="scientific">Astrephomene gubernaculifera</name>
    <dbReference type="NCBI Taxonomy" id="47775"/>
    <lineage>
        <taxon>Eukaryota</taxon>
        <taxon>Viridiplantae</taxon>
        <taxon>Chlorophyta</taxon>
        <taxon>core chlorophytes</taxon>
        <taxon>Chlorophyceae</taxon>
        <taxon>CS clade</taxon>
        <taxon>Chlamydomonadales</taxon>
        <taxon>Astrephomenaceae</taxon>
        <taxon>Astrephomene</taxon>
    </lineage>
</organism>
<accession>A0AAD3DKD1</accession>
<name>A0AAD3DKD1_9CHLO</name>
<evidence type="ECO:0000313" key="1">
    <source>
        <dbReference type="EMBL" id="GFR41476.1"/>
    </source>
</evidence>
<dbReference type="PANTHER" id="PTHR33129">
    <property type="entry name" value="PROTEIN KINASE DOMAIN-CONTAINING PROTEIN-RELATED"/>
    <property type="match status" value="1"/>
</dbReference>
<feature type="non-terminal residue" evidence="1">
    <location>
        <position position="111"/>
    </location>
</feature>
<keyword evidence="2" id="KW-1185">Reference proteome</keyword>
<evidence type="ECO:0000313" key="2">
    <source>
        <dbReference type="Proteomes" id="UP001054857"/>
    </source>
</evidence>
<sequence length="111" mass="12734">KTCFAVPLMGWLAKEKMASKIVYQHRDMRYLFSTSSGGSDVEEGSTSDFEEELQDPGVWWIVDSGTAVERPANTVLLSYPDRNRYKEFLKLLGATTLYMPVWTDDEIQECR</sequence>
<protein>
    <submittedName>
        <fullName evidence="1">Uncharacterized protein</fullName>
    </submittedName>
</protein>
<proteinExistence type="predicted"/>
<reference evidence="1 2" key="1">
    <citation type="journal article" date="2021" name="Sci. Rep.">
        <title>Genome sequencing of the multicellular alga Astrephomene provides insights into convergent evolution of germ-soma differentiation.</title>
        <authorList>
            <person name="Yamashita S."/>
            <person name="Yamamoto K."/>
            <person name="Matsuzaki R."/>
            <person name="Suzuki S."/>
            <person name="Yamaguchi H."/>
            <person name="Hirooka S."/>
            <person name="Minakuchi Y."/>
            <person name="Miyagishima S."/>
            <person name="Kawachi M."/>
            <person name="Toyoda A."/>
            <person name="Nozaki H."/>
        </authorList>
    </citation>
    <scope>NUCLEOTIDE SEQUENCE [LARGE SCALE GENOMIC DNA]</scope>
    <source>
        <strain evidence="1 2">NIES-4017</strain>
    </source>
</reference>
<feature type="non-terminal residue" evidence="1">
    <location>
        <position position="1"/>
    </location>
</feature>
<dbReference type="PANTHER" id="PTHR33129:SF1">
    <property type="entry name" value="ATP-BINDING PROTEIN"/>
    <property type="match status" value="1"/>
</dbReference>
<gene>
    <name evidence="1" type="ORF">Agub_g2167</name>
</gene>
<dbReference type="EMBL" id="BMAR01000001">
    <property type="protein sequence ID" value="GFR41476.1"/>
    <property type="molecule type" value="Genomic_DNA"/>
</dbReference>
<dbReference type="AlphaFoldDB" id="A0AAD3DKD1"/>
<dbReference type="InterPro" id="IPR052980">
    <property type="entry name" value="Crinkler_effector"/>
</dbReference>
<dbReference type="Proteomes" id="UP001054857">
    <property type="component" value="Unassembled WGS sequence"/>
</dbReference>